<dbReference type="InterPro" id="IPR008040">
    <property type="entry name" value="Hydant_A_N"/>
</dbReference>
<dbReference type="PANTHER" id="PTHR11365:SF23">
    <property type="entry name" value="HYPOTHETICAL 5-OXOPROLINASE (EUROFUNG)-RELATED"/>
    <property type="match status" value="1"/>
</dbReference>
<evidence type="ECO:0000259" key="2">
    <source>
        <dbReference type="Pfam" id="PF05378"/>
    </source>
</evidence>
<feature type="domain" description="Acetophenone carboxylase-like C-terminal" evidence="3">
    <location>
        <begin position="639"/>
        <end position="690"/>
    </location>
</feature>
<proteinExistence type="predicted"/>
<dbReference type="AlphaFoldDB" id="A0A4R6DGZ8"/>
<accession>A0A4R6DGZ8</accession>
<sequence length="700" mass="73269">MTPNDKTVRIGADIGGTFTDVVLETPSRRYSIKVLTTYDAPERGLLDGVAALLAQAGLAPADVGLIVHGTTLATNAILERRGARTALLTTEGFRDVLELGTESRFDQYDITMDAPAPLIPRPLRRGVPERIAAGGEVLLALDEGAVRAVARDFLAAGVESVAVAFLHSYANPAHERRAGEILAEAMPGVTVSLSCEVSPEMREYERFSTTAANAYVQPIVASYLGRLDAKLRAGGFDCALFLMLSSGGLTTVHTAARFPVRLVESGPAGGAIFAASIAAERGIARMLALDVGGTTAKICFVDQGRPKTSQVFEVDRAHRFRKGSGLPLRIPVIEMVEIGAGGGSIARLDGTGRLTVGPQSASSEPGPACYGRGGAKPTVTDADLVLGRIDPTAFAGGKLRLDEAAAATAMDQVRAWEAGPQVLALGISEIVDEAMASAVRVHAMEQGATVEDRSLVAFGGAAPLHAARIAEKLGIAEVVIPRSAGVGSAVGFLRAPVAYELSRSLHQRIAALDLDAVNAMLADMGAQARAVVSAGGGNPPALVEQRVAYARYCGQGYEIAIEVPARPLTAADRAGLLAAFEAAYRAQYGGVVVDLPVEILTWRLTVAAPAPRPLAAPGLVLRRVVRPESWRRVMDPASGRVHDFALVRRAGLRPGDHVAGPALIVEDETTTVVSPAFGATVDANHYLVLRRQDETAGARA</sequence>
<dbReference type="InterPro" id="IPR043129">
    <property type="entry name" value="ATPase_NBD"/>
</dbReference>
<feature type="domain" description="Hydantoinase A/oxoprolinase" evidence="1">
    <location>
        <begin position="206"/>
        <end position="499"/>
    </location>
</feature>
<dbReference type="GO" id="GO:0005829">
    <property type="term" value="C:cytosol"/>
    <property type="evidence" value="ECO:0007669"/>
    <property type="project" value="TreeGrafter"/>
</dbReference>
<reference evidence="4 5" key="1">
    <citation type="submission" date="2019-03" db="EMBL/GenBank/DDBJ databases">
        <title>Genomic Encyclopedia of Type Strains, Phase IV (KMG-IV): sequencing the most valuable type-strain genomes for metagenomic binning, comparative biology and taxonomic classification.</title>
        <authorList>
            <person name="Goeker M."/>
        </authorList>
    </citation>
    <scope>NUCLEOTIDE SEQUENCE [LARGE SCALE GENOMIC DNA]</scope>
    <source>
        <strain evidence="4 5">DSM 12121</strain>
    </source>
</reference>
<protein>
    <submittedName>
        <fullName evidence="4">N-methylhydantoinase A</fullName>
    </submittedName>
</protein>
<name>A0A4R6DGZ8_9RHOO</name>
<dbReference type="InterPro" id="IPR002821">
    <property type="entry name" value="Hydantoinase_A"/>
</dbReference>
<evidence type="ECO:0000313" key="5">
    <source>
        <dbReference type="Proteomes" id="UP000295129"/>
    </source>
</evidence>
<dbReference type="PANTHER" id="PTHR11365">
    <property type="entry name" value="5-OXOPROLINASE RELATED"/>
    <property type="match status" value="1"/>
</dbReference>
<dbReference type="EMBL" id="SNVV01000041">
    <property type="protein sequence ID" value="TDN43329.1"/>
    <property type="molecule type" value="Genomic_DNA"/>
</dbReference>
<organism evidence="4 5">
    <name type="scientific">Azoarcus indigens</name>
    <dbReference type="NCBI Taxonomy" id="29545"/>
    <lineage>
        <taxon>Bacteria</taxon>
        <taxon>Pseudomonadati</taxon>
        <taxon>Pseudomonadota</taxon>
        <taxon>Betaproteobacteria</taxon>
        <taxon>Rhodocyclales</taxon>
        <taxon>Zoogloeaceae</taxon>
        <taxon>Azoarcus</taxon>
    </lineage>
</organism>
<evidence type="ECO:0000313" key="4">
    <source>
        <dbReference type="EMBL" id="TDN43329.1"/>
    </source>
</evidence>
<keyword evidence="5" id="KW-1185">Reference proteome</keyword>
<dbReference type="InterPro" id="IPR049517">
    <property type="entry name" value="ACX-like_C"/>
</dbReference>
<feature type="domain" description="Hydantoinase/oxoprolinase N-terminal" evidence="2">
    <location>
        <begin position="9"/>
        <end position="184"/>
    </location>
</feature>
<dbReference type="Pfam" id="PF01968">
    <property type="entry name" value="Hydantoinase_A"/>
    <property type="match status" value="1"/>
</dbReference>
<gene>
    <name evidence="4" type="ORF">C7389_14113</name>
</gene>
<dbReference type="SUPFAM" id="SSF53067">
    <property type="entry name" value="Actin-like ATPase domain"/>
    <property type="match status" value="1"/>
</dbReference>
<dbReference type="Pfam" id="PF05378">
    <property type="entry name" value="Hydant_A_N"/>
    <property type="match status" value="1"/>
</dbReference>
<dbReference type="GO" id="GO:0017168">
    <property type="term" value="F:5-oxoprolinase (ATP-hydrolyzing) activity"/>
    <property type="evidence" value="ECO:0007669"/>
    <property type="project" value="TreeGrafter"/>
</dbReference>
<dbReference type="InterPro" id="IPR045079">
    <property type="entry name" value="Oxoprolinase-like"/>
</dbReference>
<dbReference type="Proteomes" id="UP000295129">
    <property type="component" value="Unassembled WGS sequence"/>
</dbReference>
<dbReference type="Pfam" id="PF19278">
    <property type="entry name" value="Hydant_A_C"/>
    <property type="match status" value="1"/>
</dbReference>
<dbReference type="GO" id="GO:0006749">
    <property type="term" value="P:glutathione metabolic process"/>
    <property type="evidence" value="ECO:0007669"/>
    <property type="project" value="TreeGrafter"/>
</dbReference>
<evidence type="ECO:0000259" key="3">
    <source>
        <dbReference type="Pfam" id="PF19278"/>
    </source>
</evidence>
<dbReference type="RefSeq" id="WP_211168611.1">
    <property type="nucleotide sequence ID" value="NZ_SNVV01000041.1"/>
</dbReference>
<comment type="caution">
    <text evidence="4">The sequence shown here is derived from an EMBL/GenBank/DDBJ whole genome shotgun (WGS) entry which is preliminary data.</text>
</comment>
<evidence type="ECO:0000259" key="1">
    <source>
        <dbReference type="Pfam" id="PF01968"/>
    </source>
</evidence>